<dbReference type="SUPFAM" id="SSF56300">
    <property type="entry name" value="Metallo-dependent phosphatases"/>
    <property type="match status" value="1"/>
</dbReference>
<sequence>MDRKRFIQICGTLVPLSIFGLNGCSLSSDGGRKTSEAGRKFSFAFFTDVHLNPKNEGDCDGGLRKALDDVRKRDVDFILFGGDNVEANYYPGPEHENEVVDMYTRFRRIVDESGIPARFTIGNHDTFDRFEGKEDRTGYGYFEKFCGPVRQSFDHKGIHFVTLNSLVPDSNGLWSIGDSQLEWLRNDLDTAGKETPLVVSMHVPMLSLYYPVVEGNFKGSDMVTDTKKLFDLLDGYNLKLVLQGHQHILEEIRERGRLFITGGGICASWWYGPLAGTQEGYLLVNVDNEDNLSYEYIDYGWESVRK</sequence>
<protein>
    <submittedName>
        <fullName evidence="2">Metallophosphoesterase</fullName>
    </submittedName>
</protein>
<dbReference type="PANTHER" id="PTHR43143:SF1">
    <property type="entry name" value="SERINE_THREONINE-PROTEIN PHOSPHATASE CPPED1"/>
    <property type="match status" value="1"/>
</dbReference>
<reference evidence="2" key="2">
    <citation type="journal article" date="2021" name="PeerJ">
        <title>Extensive microbial diversity within the chicken gut microbiome revealed by metagenomics and culture.</title>
        <authorList>
            <person name="Gilroy R."/>
            <person name="Ravi A."/>
            <person name="Getino M."/>
            <person name="Pursley I."/>
            <person name="Horton D.L."/>
            <person name="Alikhan N.F."/>
            <person name="Baker D."/>
            <person name="Gharbi K."/>
            <person name="Hall N."/>
            <person name="Watson M."/>
            <person name="Adriaenssens E.M."/>
            <person name="Foster-Nyarko E."/>
            <person name="Jarju S."/>
            <person name="Secka A."/>
            <person name="Antonio M."/>
            <person name="Oren A."/>
            <person name="Chaudhuri R.R."/>
            <person name="La Ragione R."/>
            <person name="Hildebrand F."/>
            <person name="Pallen M.J."/>
        </authorList>
    </citation>
    <scope>NUCLEOTIDE SEQUENCE</scope>
    <source>
        <strain evidence="2">B1-20833</strain>
    </source>
</reference>
<evidence type="ECO:0000259" key="1">
    <source>
        <dbReference type="Pfam" id="PF00149"/>
    </source>
</evidence>
<evidence type="ECO:0000313" key="2">
    <source>
        <dbReference type="EMBL" id="MBO8452029.1"/>
    </source>
</evidence>
<comment type="caution">
    <text evidence="2">The sequence shown here is derived from an EMBL/GenBank/DDBJ whole genome shotgun (WGS) entry which is preliminary data.</text>
</comment>
<dbReference type="Pfam" id="PF00149">
    <property type="entry name" value="Metallophos"/>
    <property type="match status" value="1"/>
</dbReference>
<dbReference type="AlphaFoldDB" id="A0A9D9ER02"/>
<organism evidence="2 3">
    <name type="scientific">Candidatus Cryptobacteroides intestinavium</name>
    <dbReference type="NCBI Taxonomy" id="2840766"/>
    <lineage>
        <taxon>Bacteria</taxon>
        <taxon>Pseudomonadati</taxon>
        <taxon>Bacteroidota</taxon>
        <taxon>Bacteroidia</taxon>
        <taxon>Bacteroidales</taxon>
        <taxon>Candidatus Cryptobacteroides</taxon>
    </lineage>
</organism>
<dbReference type="InterPro" id="IPR029052">
    <property type="entry name" value="Metallo-depent_PP-like"/>
</dbReference>
<dbReference type="PANTHER" id="PTHR43143">
    <property type="entry name" value="METALLOPHOSPHOESTERASE, CALCINEURIN SUPERFAMILY"/>
    <property type="match status" value="1"/>
</dbReference>
<dbReference type="InterPro" id="IPR051918">
    <property type="entry name" value="STPP_CPPED1"/>
</dbReference>
<dbReference type="GO" id="GO:0016787">
    <property type="term" value="F:hydrolase activity"/>
    <property type="evidence" value="ECO:0007669"/>
    <property type="project" value="InterPro"/>
</dbReference>
<gene>
    <name evidence="2" type="ORF">IAC06_03985</name>
</gene>
<feature type="domain" description="Calcineurin-like phosphoesterase" evidence="1">
    <location>
        <begin position="42"/>
        <end position="248"/>
    </location>
</feature>
<reference evidence="2" key="1">
    <citation type="submission" date="2020-10" db="EMBL/GenBank/DDBJ databases">
        <authorList>
            <person name="Gilroy R."/>
        </authorList>
    </citation>
    <scope>NUCLEOTIDE SEQUENCE</scope>
    <source>
        <strain evidence="2">B1-20833</strain>
    </source>
</reference>
<accession>A0A9D9ER02</accession>
<dbReference type="Proteomes" id="UP000823661">
    <property type="component" value="Unassembled WGS sequence"/>
</dbReference>
<dbReference type="EMBL" id="JADIMI010000036">
    <property type="protein sequence ID" value="MBO8452029.1"/>
    <property type="molecule type" value="Genomic_DNA"/>
</dbReference>
<evidence type="ECO:0000313" key="3">
    <source>
        <dbReference type="Proteomes" id="UP000823661"/>
    </source>
</evidence>
<proteinExistence type="predicted"/>
<dbReference type="InterPro" id="IPR004843">
    <property type="entry name" value="Calcineurin-like_PHP"/>
</dbReference>
<name>A0A9D9ER02_9BACT</name>
<dbReference type="Gene3D" id="3.60.21.10">
    <property type="match status" value="1"/>
</dbReference>